<sequence>MSIKESGAEDSELQDKSTEAGEGVTQESELSDNVQLSRWEYDPHNPLNWPLWKKTLQVAMISSSGFLASIGTSIVSPARLQLVHEFNVSSTEALIPVALYVFALSFGPLIGGPLSETIGRYPIYVMTMPLGSLFTLGVGFAHNFGSLCFLRFMAGLCWAPVLSVATGTLAETFRPKTRGPVSAFFVLMPFLSPALGPVLGSFIVKRKGWRWTQWMLIFLSLLSMLLTAFGQETFNTVIQRRLAAKRGMILPPKPPLKQRLQTFLLISLGRPVRMLFTEPIVAFICLYVSAEFGTLFSFFAGVPYTFHSVYNFPLEHSGLVFLSIAIGCVFGLATIMVCDILLYQKQVVKRLTNHVPPEYRLYPALIGSIGLPVGLFWFAWAAQPDISWASPAAAIIPFAWGNLCVFVSTMQYISDTYHGSVVASAASANGLARYTFAGAFPLFTIHKTGCRLGNQLIGFRFFVTATGSMGSF</sequence>
<evidence type="ECO:0000256" key="3">
    <source>
        <dbReference type="ARBA" id="ARBA00022989"/>
    </source>
</evidence>
<evidence type="ECO:0000256" key="5">
    <source>
        <dbReference type="ARBA" id="ARBA00023180"/>
    </source>
</evidence>
<keyword evidence="5" id="KW-0325">Glycoprotein</keyword>
<keyword evidence="3 7" id="KW-1133">Transmembrane helix</keyword>
<feature type="transmembrane region" description="Helical" evidence="7">
    <location>
        <begin position="386"/>
        <end position="407"/>
    </location>
</feature>
<dbReference type="Gene3D" id="1.20.1250.20">
    <property type="entry name" value="MFS general substrate transporter like domains"/>
    <property type="match status" value="1"/>
</dbReference>
<feature type="transmembrane region" description="Helical" evidence="7">
    <location>
        <begin position="149"/>
        <end position="170"/>
    </location>
</feature>
<dbReference type="InterPro" id="IPR036259">
    <property type="entry name" value="MFS_trans_sf"/>
</dbReference>
<organism evidence="9 10">
    <name type="scientific">Fusarium ambrosium</name>
    <dbReference type="NCBI Taxonomy" id="131363"/>
    <lineage>
        <taxon>Eukaryota</taxon>
        <taxon>Fungi</taxon>
        <taxon>Dikarya</taxon>
        <taxon>Ascomycota</taxon>
        <taxon>Pezizomycotina</taxon>
        <taxon>Sordariomycetes</taxon>
        <taxon>Hypocreomycetidae</taxon>
        <taxon>Hypocreales</taxon>
        <taxon>Nectriaceae</taxon>
        <taxon>Fusarium</taxon>
        <taxon>Fusarium solani species complex</taxon>
    </lineage>
</organism>
<gene>
    <name evidence="9" type="ORF">CDV31_008163</name>
</gene>
<feature type="transmembrane region" description="Helical" evidence="7">
    <location>
        <begin position="216"/>
        <end position="238"/>
    </location>
</feature>
<dbReference type="GO" id="GO:0015606">
    <property type="term" value="F:spermidine transmembrane transporter activity"/>
    <property type="evidence" value="ECO:0007669"/>
    <property type="project" value="TreeGrafter"/>
</dbReference>
<evidence type="ECO:0000256" key="7">
    <source>
        <dbReference type="SAM" id="Phobius"/>
    </source>
</evidence>
<reference evidence="9 10" key="1">
    <citation type="submission" date="2017-06" db="EMBL/GenBank/DDBJ databases">
        <title>Cmopartive genomic analysis of Ambrosia Fusariam Clade fungi.</title>
        <authorList>
            <person name="Stajich J.E."/>
            <person name="Carrillo J."/>
            <person name="Kijimoto T."/>
            <person name="Eskalen A."/>
            <person name="O'Donnell K."/>
            <person name="Kasson M."/>
        </authorList>
    </citation>
    <scope>NUCLEOTIDE SEQUENCE [LARGE SCALE GENOMIC DNA]</scope>
    <source>
        <strain evidence="9 10">NRRL 20438</strain>
    </source>
</reference>
<feature type="transmembrane region" description="Helical" evidence="7">
    <location>
        <begin position="93"/>
        <end position="111"/>
    </location>
</feature>
<dbReference type="PANTHER" id="PTHR23502:SF38">
    <property type="entry name" value="POLYAMINE TRANSPORTER 4"/>
    <property type="match status" value="1"/>
</dbReference>
<dbReference type="PANTHER" id="PTHR23502">
    <property type="entry name" value="MAJOR FACILITATOR SUPERFAMILY"/>
    <property type="match status" value="1"/>
</dbReference>
<dbReference type="SUPFAM" id="SSF103473">
    <property type="entry name" value="MFS general substrate transporter"/>
    <property type="match status" value="1"/>
</dbReference>
<comment type="caution">
    <text evidence="9">The sequence shown here is derived from an EMBL/GenBank/DDBJ whole genome shotgun (WGS) entry which is preliminary data.</text>
</comment>
<evidence type="ECO:0000256" key="6">
    <source>
        <dbReference type="SAM" id="MobiDB-lite"/>
    </source>
</evidence>
<feature type="domain" description="Major facilitator superfamily (MFS) profile" evidence="8">
    <location>
        <begin position="57"/>
        <end position="472"/>
    </location>
</feature>
<dbReference type="InterPro" id="IPR020846">
    <property type="entry name" value="MFS_dom"/>
</dbReference>
<comment type="subcellular location">
    <subcellularLocation>
        <location evidence="1">Membrane</location>
        <topology evidence="1">Multi-pass membrane protein</topology>
    </subcellularLocation>
</comment>
<feature type="transmembrane region" description="Helical" evidence="7">
    <location>
        <begin position="320"/>
        <end position="342"/>
    </location>
</feature>
<protein>
    <recommendedName>
        <fullName evidence="8">Major facilitator superfamily (MFS) profile domain-containing protein</fullName>
    </recommendedName>
</protein>
<dbReference type="Proteomes" id="UP000288429">
    <property type="component" value="Unassembled WGS sequence"/>
</dbReference>
<dbReference type="GO" id="GO:0000297">
    <property type="term" value="F:spermine transmembrane transporter activity"/>
    <property type="evidence" value="ECO:0007669"/>
    <property type="project" value="TreeGrafter"/>
</dbReference>
<evidence type="ECO:0000259" key="8">
    <source>
        <dbReference type="PROSITE" id="PS50850"/>
    </source>
</evidence>
<feature type="transmembrane region" description="Helical" evidence="7">
    <location>
        <begin position="362"/>
        <end position="380"/>
    </location>
</feature>
<dbReference type="EMBL" id="NIZV01000106">
    <property type="protein sequence ID" value="RSM08351.1"/>
    <property type="molecule type" value="Genomic_DNA"/>
</dbReference>
<dbReference type="GO" id="GO:0005886">
    <property type="term" value="C:plasma membrane"/>
    <property type="evidence" value="ECO:0007669"/>
    <property type="project" value="TreeGrafter"/>
</dbReference>
<feature type="region of interest" description="Disordered" evidence="6">
    <location>
        <begin position="1"/>
        <end position="31"/>
    </location>
</feature>
<feature type="transmembrane region" description="Helical" evidence="7">
    <location>
        <begin position="123"/>
        <end position="143"/>
    </location>
</feature>
<keyword evidence="2 7" id="KW-0812">Transmembrane</keyword>
<dbReference type="Pfam" id="PF07690">
    <property type="entry name" value="MFS_1"/>
    <property type="match status" value="1"/>
</dbReference>
<evidence type="ECO:0000256" key="2">
    <source>
        <dbReference type="ARBA" id="ARBA00022692"/>
    </source>
</evidence>
<dbReference type="PROSITE" id="PS50850">
    <property type="entry name" value="MFS"/>
    <property type="match status" value="1"/>
</dbReference>
<feature type="transmembrane region" description="Helical" evidence="7">
    <location>
        <begin position="58"/>
        <end position="78"/>
    </location>
</feature>
<evidence type="ECO:0000256" key="4">
    <source>
        <dbReference type="ARBA" id="ARBA00023136"/>
    </source>
</evidence>
<evidence type="ECO:0000313" key="9">
    <source>
        <dbReference type="EMBL" id="RSM08351.1"/>
    </source>
</evidence>
<dbReference type="InterPro" id="IPR011701">
    <property type="entry name" value="MFS"/>
</dbReference>
<keyword evidence="10" id="KW-1185">Reference proteome</keyword>
<feature type="transmembrane region" description="Helical" evidence="7">
    <location>
        <begin position="280"/>
        <end position="300"/>
    </location>
</feature>
<evidence type="ECO:0000256" key="1">
    <source>
        <dbReference type="ARBA" id="ARBA00004141"/>
    </source>
</evidence>
<name>A0A428U252_9HYPO</name>
<accession>A0A428U252</accession>
<feature type="transmembrane region" description="Helical" evidence="7">
    <location>
        <begin position="182"/>
        <end position="204"/>
    </location>
</feature>
<evidence type="ECO:0000313" key="10">
    <source>
        <dbReference type="Proteomes" id="UP000288429"/>
    </source>
</evidence>
<dbReference type="AlphaFoldDB" id="A0A428U252"/>
<proteinExistence type="predicted"/>
<keyword evidence="4 7" id="KW-0472">Membrane</keyword>